<proteinExistence type="predicted"/>
<feature type="region of interest" description="Disordered" evidence="1">
    <location>
        <begin position="729"/>
        <end position="759"/>
    </location>
</feature>
<feature type="region of interest" description="Disordered" evidence="1">
    <location>
        <begin position="431"/>
        <end position="462"/>
    </location>
</feature>
<gene>
    <name evidence="2" type="ORF">SAMN05444165_4138</name>
</gene>
<dbReference type="EMBL" id="FSRU01000002">
    <property type="protein sequence ID" value="SIO58420.1"/>
    <property type="molecule type" value="Genomic_DNA"/>
</dbReference>
<name>A0A1N6KPH1_9BURK</name>
<organism evidence="2 3">
    <name type="scientific">Paraburkholderia phenazinium</name>
    <dbReference type="NCBI Taxonomy" id="60549"/>
    <lineage>
        <taxon>Bacteria</taxon>
        <taxon>Pseudomonadati</taxon>
        <taxon>Pseudomonadota</taxon>
        <taxon>Betaproteobacteria</taxon>
        <taxon>Burkholderiales</taxon>
        <taxon>Burkholderiaceae</taxon>
        <taxon>Paraburkholderia</taxon>
    </lineage>
</organism>
<sequence length="759" mass="80146">MPVLPTLESSQSVFNNVALRPQEIQSSPADFGALAGEAAKGIGQAAEGAGAQVADAGLRQLDLQREANANQSYTGFASDSRALTDKLFALQGQDAITQAPQISGQLNTLREQYRDQLNDPVAQQMFDQVSMRHTEMTLDEVSRFADVQTKTYQHQVSDGMVNTFQQSAARHWNDPNAFNGDLANIVSERTAQGQSEGQPVEYTNALIQRDTSSTWIDRLKGMAAAGTAQTALTLLNNGEDWTDSTGRTRHTDIRSQILPQDLPAIQSELSSHAADQIGVSYGNTATAPAAASGAIPGIRNNNPGNLKDPATGQFQTFASQQQGIQAADANLLAYQTKHGINTIDGIVNRWAPQGDGNNNPAAYGAAVAKATGIGADQKIDLTDPAVRTKVLNAMLDVETPGWRSAANQTPAGAAPGAVSGTLPVGNAAGVPNAAQIAPPPVGLAQDPAQMRENQDAAAEQARQAAQAHVLQLTGDPIAAKRAGDVAASTVVGNTNAAIAAQQSRQQVASGTLAKMIAGDPTNGTQPITSMAQLVADPVAYANFRQLSQEGQAAVTERLSNPAKVQMTPQGFNTYYQLRGQAINDPGSFSKQDLSKLYGTLPEAQLGELVNLQMTIGKGDAAQAQKSLDWSRTKGDVDDMLKPLGLGATAKSGSDEAKTTEQFYGKLQASLEQYHDQNQKYPDTATTRKLAGALLVQGTQGDSSILPSWLGGAQTMPAFQSPDMSKFHAPQNDKGWSLHIDKNGNQAYVSPDGKQFQAVQ</sequence>
<accession>A0A1N6KPH1</accession>
<protein>
    <submittedName>
        <fullName evidence="2">Soluble lytic murein transglycosylase</fullName>
    </submittedName>
</protein>
<dbReference type="RefSeq" id="WP_074298699.1">
    <property type="nucleotide sequence ID" value="NZ_FSRU01000002.1"/>
</dbReference>
<evidence type="ECO:0000313" key="3">
    <source>
        <dbReference type="Proteomes" id="UP000185151"/>
    </source>
</evidence>
<dbReference type="OrthoDB" id="8771243at2"/>
<evidence type="ECO:0000256" key="1">
    <source>
        <dbReference type="SAM" id="MobiDB-lite"/>
    </source>
</evidence>
<keyword evidence="3" id="KW-1185">Reference proteome</keyword>
<evidence type="ECO:0000313" key="2">
    <source>
        <dbReference type="EMBL" id="SIO58420.1"/>
    </source>
</evidence>
<dbReference type="Proteomes" id="UP000185151">
    <property type="component" value="Unassembled WGS sequence"/>
</dbReference>
<reference evidence="2 3" key="1">
    <citation type="submission" date="2016-11" db="EMBL/GenBank/DDBJ databases">
        <authorList>
            <person name="Jaros S."/>
            <person name="Januszkiewicz K."/>
            <person name="Wedrychowicz H."/>
        </authorList>
    </citation>
    <scope>NUCLEOTIDE SEQUENCE [LARGE SCALE GENOMIC DNA]</scope>
    <source>
        <strain evidence="2 3">GAS95</strain>
    </source>
</reference>
<dbReference type="AlphaFoldDB" id="A0A1N6KPH1"/>